<proteinExistence type="predicted"/>
<dbReference type="PANTHER" id="PTHR34660">
    <property type="entry name" value="MYB-LIKE PROTEIN X"/>
    <property type="match status" value="1"/>
</dbReference>
<dbReference type="PANTHER" id="PTHR34660:SF3">
    <property type="entry name" value="RRM DOMAIN-CONTAINING PROTEIN"/>
    <property type="match status" value="1"/>
</dbReference>
<feature type="compositionally biased region" description="Basic residues" evidence="1">
    <location>
        <begin position="65"/>
        <end position="79"/>
    </location>
</feature>
<evidence type="ECO:0000313" key="4">
    <source>
        <dbReference type="Proteomes" id="UP000825935"/>
    </source>
</evidence>
<name>A0A8T2RZD4_CERRI</name>
<keyword evidence="2" id="KW-0732">Signal</keyword>
<gene>
    <name evidence="3" type="ORF">KP509_23G045400</name>
</gene>
<dbReference type="Proteomes" id="UP000825935">
    <property type="component" value="Chromosome 23"/>
</dbReference>
<reference evidence="3 4" key="1">
    <citation type="submission" date="2021-08" db="EMBL/GenBank/DDBJ databases">
        <title>WGS assembly of Ceratopteris richardii.</title>
        <authorList>
            <person name="Marchant D.B."/>
            <person name="Chen G."/>
            <person name="Jenkins J."/>
            <person name="Shu S."/>
            <person name="Leebens-Mack J."/>
            <person name="Grimwood J."/>
            <person name="Schmutz J."/>
            <person name="Soltis P."/>
            <person name="Soltis D."/>
            <person name="Chen Z.-H."/>
        </authorList>
    </citation>
    <scope>NUCLEOTIDE SEQUENCE [LARGE SCALE GENOMIC DNA]</scope>
    <source>
        <strain evidence="3">Whitten #5841</strain>
        <tissue evidence="3">Leaf</tissue>
    </source>
</reference>
<dbReference type="OMA" id="ATMSRCY"/>
<organism evidence="3 4">
    <name type="scientific">Ceratopteris richardii</name>
    <name type="common">Triangle waterfern</name>
    <dbReference type="NCBI Taxonomy" id="49495"/>
    <lineage>
        <taxon>Eukaryota</taxon>
        <taxon>Viridiplantae</taxon>
        <taxon>Streptophyta</taxon>
        <taxon>Embryophyta</taxon>
        <taxon>Tracheophyta</taxon>
        <taxon>Polypodiopsida</taxon>
        <taxon>Polypodiidae</taxon>
        <taxon>Polypodiales</taxon>
        <taxon>Pteridineae</taxon>
        <taxon>Pteridaceae</taxon>
        <taxon>Parkerioideae</taxon>
        <taxon>Ceratopteris</taxon>
    </lineage>
</organism>
<sequence length="256" mass="28877">MTWCRPRGRLSVLLFSVEILFVHNVQSGCWQSFLKTLATMSRCYPYPPPGYEKKVHVESLLSPKKEKHKHKDKKKKKRRDKEANGNSRIPDTGKRPKIYHLTGDTEDKANLANGNLPSRQAPMPATVHENSVHFFQASRQGEAMRTGDIATFTIKVSELNRMVETAPQSLQGDIVSAASEMASTSSSESTMKRRVEFMPCPQKDWSEVDDQEWLHGHVNRLQICPQGAKDVSTQVWSDATFLSSVGIHALPYVILD</sequence>
<feature type="signal peptide" evidence="2">
    <location>
        <begin position="1"/>
        <end position="27"/>
    </location>
</feature>
<feature type="chain" id="PRO_5035855115" evidence="2">
    <location>
        <begin position="28"/>
        <end position="256"/>
    </location>
</feature>
<dbReference type="EMBL" id="CM035428">
    <property type="protein sequence ID" value="KAH7301830.1"/>
    <property type="molecule type" value="Genomic_DNA"/>
</dbReference>
<evidence type="ECO:0000256" key="2">
    <source>
        <dbReference type="SAM" id="SignalP"/>
    </source>
</evidence>
<evidence type="ECO:0000256" key="1">
    <source>
        <dbReference type="SAM" id="MobiDB-lite"/>
    </source>
</evidence>
<protein>
    <submittedName>
        <fullName evidence="3">Uncharacterized protein</fullName>
    </submittedName>
</protein>
<accession>A0A8T2RZD4</accession>
<feature type="region of interest" description="Disordered" evidence="1">
    <location>
        <begin position="59"/>
        <end position="97"/>
    </location>
</feature>
<comment type="caution">
    <text evidence="3">The sequence shown here is derived from an EMBL/GenBank/DDBJ whole genome shotgun (WGS) entry which is preliminary data.</text>
</comment>
<keyword evidence="4" id="KW-1185">Reference proteome</keyword>
<evidence type="ECO:0000313" key="3">
    <source>
        <dbReference type="EMBL" id="KAH7301830.1"/>
    </source>
</evidence>
<dbReference type="AlphaFoldDB" id="A0A8T2RZD4"/>
<dbReference type="OrthoDB" id="1913135at2759"/>